<feature type="transmembrane region" description="Helical" evidence="1">
    <location>
        <begin position="78"/>
        <end position="99"/>
    </location>
</feature>
<name>A0A3B1BLG3_9ZZZZ</name>
<sequence>MAIGESKREVRTTWIGFTIIFLIIGSLLLYKDRGTYLYFYSASAFFALFAAVAPMALLPLYRLWVKFAMALAWFNTRLLLAMVFYLVITPIGVAMRLFGKDVLDAKIDREAPTHWKKRKPHGDPASYEKQF</sequence>
<dbReference type="Pfam" id="PF19588">
    <property type="entry name" value="SxtJ"/>
    <property type="match status" value="1"/>
</dbReference>
<proteinExistence type="predicted"/>
<dbReference type="AlphaFoldDB" id="A0A3B1BLG3"/>
<dbReference type="InterPro" id="IPR045781">
    <property type="entry name" value="SxtJ"/>
</dbReference>
<feature type="transmembrane region" description="Helical" evidence="1">
    <location>
        <begin position="12"/>
        <end position="30"/>
    </location>
</feature>
<protein>
    <recommendedName>
        <fullName evidence="3">SxtJ</fullName>
    </recommendedName>
</protein>
<feature type="transmembrane region" description="Helical" evidence="1">
    <location>
        <begin position="37"/>
        <end position="58"/>
    </location>
</feature>
<keyword evidence="1" id="KW-1133">Transmembrane helix</keyword>
<keyword evidence="1" id="KW-0472">Membrane</keyword>
<evidence type="ECO:0000313" key="2">
    <source>
        <dbReference type="EMBL" id="VAX18789.1"/>
    </source>
</evidence>
<evidence type="ECO:0000256" key="1">
    <source>
        <dbReference type="SAM" id="Phobius"/>
    </source>
</evidence>
<dbReference type="EMBL" id="UOGA01000137">
    <property type="protein sequence ID" value="VAX18789.1"/>
    <property type="molecule type" value="Genomic_DNA"/>
</dbReference>
<organism evidence="2">
    <name type="scientific">hydrothermal vent metagenome</name>
    <dbReference type="NCBI Taxonomy" id="652676"/>
    <lineage>
        <taxon>unclassified sequences</taxon>
        <taxon>metagenomes</taxon>
        <taxon>ecological metagenomes</taxon>
    </lineage>
</organism>
<keyword evidence="1" id="KW-0812">Transmembrane</keyword>
<evidence type="ECO:0008006" key="3">
    <source>
        <dbReference type="Google" id="ProtNLM"/>
    </source>
</evidence>
<accession>A0A3B1BLG3</accession>
<gene>
    <name evidence="2" type="ORF">MNBD_NITROSPINAE04-2486</name>
</gene>
<reference evidence="2" key="1">
    <citation type="submission" date="2018-06" db="EMBL/GenBank/DDBJ databases">
        <authorList>
            <person name="Zhirakovskaya E."/>
        </authorList>
    </citation>
    <scope>NUCLEOTIDE SEQUENCE</scope>
</reference>